<comment type="caution">
    <text evidence="2">The sequence shown here is derived from an EMBL/GenBank/DDBJ whole genome shotgun (WGS) entry which is preliminary data.</text>
</comment>
<evidence type="ECO:0000256" key="1">
    <source>
        <dbReference type="SAM" id="MobiDB-lite"/>
    </source>
</evidence>
<dbReference type="InterPro" id="IPR024747">
    <property type="entry name" value="Pyridox_Oxase-rel"/>
</dbReference>
<reference evidence="2 3" key="1">
    <citation type="submission" date="2018-06" db="EMBL/GenBank/DDBJ databases">
        <title>Streptacidiphilus pinicola sp. nov., isolated from pine grove soil.</title>
        <authorList>
            <person name="Roh S.G."/>
            <person name="Park S."/>
            <person name="Kim M.-K."/>
            <person name="Yun B.-R."/>
            <person name="Park J."/>
            <person name="Kim M.J."/>
            <person name="Kim Y.S."/>
            <person name="Kim S.B."/>
        </authorList>
    </citation>
    <scope>NUCLEOTIDE SEQUENCE [LARGE SCALE GENOMIC DNA]</scope>
    <source>
        <strain evidence="2 3">MMS16-CNU450</strain>
    </source>
</reference>
<proteinExistence type="predicted"/>
<gene>
    <name evidence="2" type="ORF">DN069_04505</name>
</gene>
<dbReference type="Gene3D" id="2.30.110.10">
    <property type="entry name" value="Electron Transport, Fmn-binding Protein, Chain A"/>
    <property type="match status" value="1"/>
</dbReference>
<dbReference type="AlphaFoldDB" id="A0A2X0IT76"/>
<keyword evidence="3" id="KW-1185">Reference proteome</keyword>
<dbReference type="EMBL" id="QKYN01000020">
    <property type="protein sequence ID" value="RAG86803.1"/>
    <property type="molecule type" value="Genomic_DNA"/>
</dbReference>
<name>A0A2X0IT76_9ACTN</name>
<dbReference type="SUPFAM" id="SSF50475">
    <property type="entry name" value="FMN-binding split barrel"/>
    <property type="match status" value="1"/>
</dbReference>
<dbReference type="InterPro" id="IPR012349">
    <property type="entry name" value="Split_barrel_FMN-bd"/>
</dbReference>
<sequence>MEAPRGDDRSVQWGRSAGALGPLAPPPARLPAATIEGMTTLRAEHLDRGSALDLLADARTGRVIYTVAAMPAVWPAPFRVAPDGGVLLRTASDSGLAQAIGGTLVAFEADDLHDHDGTGWCVTLLGRAVVGAEDPANGAVEIHILPEAVHGRRFHEPTQHS</sequence>
<accession>A0A2X0IT76</accession>
<dbReference type="Pfam" id="PF12900">
    <property type="entry name" value="Pyridox_ox_2"/>
    <property type="match status" value="1"/>
</dbReference>
<protein>
    <recommendedName>
        <fullName evidence="4">Pyridoxamine 5'-phosphate oxidase family protein</fullName>
    </recommendedName>
</protein>
<evidence type="ECO:0000313" key="3">
    <source>
        <dbReference type="Proteomes" id="UP000248889"/>
    </source>
</evidence>
<feature type="compositionally biased region" description="Basic and acidic residues" evidence="1">
    <location>
        <begin position="1"/>
        <end position="10"/>
    </location>
</feature>
<dbReference type="Proteomes" id="UP000248889">
    <property type="component" value="Unassembled WGS sequence"/>
</dbReference>
<evidence type="ECO:0000313" key="2">
    <source>
        <dbReference type="EMBL" id="RAG86803.1"/>
    </source>
</evidence>
<organism evidence="2 3">
    <name type="scientific">Streptacidiphilus pinicola</name>
    <dbReference type="NCBI Taxonomy" id="2219663"/>
    <lineage>
        <taxon>Bacteria</taxon>
        <taxon>Bacillati</taxon>
        <taxon>Actinomycetota</taxon>
        <taxon>Actinomycetes</taxon>
        <taxon>Kitasatosporales</taxon>
        <taxon>Streptomycetaceae</taxon>
        <taxon>Streptacidiphilus</taxon>
    </lineage>
</organism>
<dbReference type="OrthoDB" id="3212118at2"/>
<evidence type="ECO:0008006" key="4">
    <source>
        <dbReference type="Google" id="ProtNLM"/>
    </source>
</evidence>
<feature type="region of interest" description="Disordered" evidence="1">
    <location>
        <begin position="1"/>
        <end position="27"/>
    </location>
</feature>